<name>A0ABV9P7H9_9FLAO</name>
<dbReference type="EMBL" id="JBHSGW010000027">
    <property type="protein sequence ID" value="MFC4740711.1"/>
    <property type="molecule type" value="Genomic_DNA"/>
</dbReference>
<comment type="caution">
    <text evidence="1">The sequence shown here is derived from an EMBL/GenBank/DDBJ whole genome shotgun (WGS) entry which is preliminary data.</text>
</comment>
<reference evidence="2" key="1">
    <citation type="journal article" date="2019" name="Int. J. Syst. Evol. Microbiol.">
        <title>The Global Catalogue of Microorganisms (GCM) 10K type strain sequencing project: providing services to taxonomists for standard genome sequencing and annotation.</title>
        <authorList>
            <consortium name="The Broad Institute Genomics Platform"/>
            <consortium name="The Broad Institute Genome Sequencing Center for Infectious Disease"/>
            <person name="Wu L."/>
            <person name="Ma J."/>
        </authorList>
    </citation>
    <scope>NUCLEOTIDE SEQUENCE [LARGE SCALE GENOMIC DNA]</scope>
    <source>
        <strain evidence="2">CCUG 50349</strain>
    </source>
</reference>
<protein>
    <submittedName>
        <fullName evidence="1">Uncharacterized protein</fullName>
    </submittedName>
</protein>
<organism evidence="1 2">
    <name type="scientific">Flavobacterium ponti</name>
    <dbReference type="NCBI Taxonomy" id="665133"/>
    <lineage>
        <taxon>Bacteria</taxon>
        <taxon>Pseudomonadati</taxon>
        <taxon>Bacteroidota</taxon>
        <taxon>Flavobacteriia</taxon>
        <taxon>Flavobacteriales</taxon>
        <taxon>Flavobacteriaceae</taxon>
        <taxon>Flavobacterium</taxon>
    </lineage>
</organism>
<dbReference type="Proteomes" id="UP001595885">
    <property type="component" value="Unassembled WGS sequence"/>
</dbReference>
<gene>
    <name evidence="1" type="ORF">ACFO3U_11975</name>
</gene>
<accession>A0ABV9P7H9</accession>
<sequence length="389" mass="44811">MKIKNCLLGFFFLLILSNCDKNESTNEFNDSLTIFGKNYSFVNYSKSESSPTIFGINDKISSNFLYVSENDFNNVLVELKEKFNIEYNKNNKIITFFGNGLEIRNINEIKGISVISTGEDGYFQEIFQTKGNNLNKLDKYSKSYDFLLTQHFGYMSKVINANNNSFVSIICLENSKINKRKGLKNKLNINNISILYPEIKNDILFSKLNISHACTECSGNDGFCAFDEGVRDVICNASSYIEDGGTEEGEEPICGRRQVKSDDEDIKGRDAMYYIKYFIFSNSTKGEEYVDMYYALSQLFEDNNLYNTNRDELKLLFDFIESKAIKFVFSDNSTIILNNSDATYLQSLINKYKVYDSSSVYQNIFNKFEIDLQSYKNKTKGEIIYQLNN</sequence>
<keyword evidence="2" id="KW-1185">Reference proteome</keyword>
<proteinExistence type="predicted"/>
<evidence type="ECO:0000313" key="2">
    <source>
        <dbReference type="Proteomes" id="UP001595885"/>
    </source>
</evidence>
<evidence type="ECO:0000313" key="1">
    <source>
        <dbReference type="EMBL" id="MFC4740711.1"/>
    </source>
</evidence>
<dbReference type="RefSeq" id="WP_379742633.1">
    <property type="nucleotide sequence ID" value="NZ_JBHSGW010000027.1"/>
</dbReference>